<dbReference type="SUPFAM" id="SSF81383">
    <property type="entry name" value="F-box domain"/>
    <property type="match status" value="1"/>
</dbReference>
<dbReference type="Pfam" id="PF00646">
    <property type="entry name" value="F-box"/>
    <property type="match status" value="1"/>
</dbReference>
<organism evidence="2 3">
    <name type="scientific">Collybiopsis confluens</name>
    <dbReference type="NCBI Taxonomy" id="2823264"/>
    <lineage>
        <taxon>Eukaryota</taxon>
        <taxon>Fungi</taxon>
        <taxon>Dikarya</taxon>
        <taxon>Basidiomycota</taxon>
        <taxon>Agaricomycotina</taxon>
        <taxon>Agaricomycetes</taxon>
        <taxon>Agaricomycetidae</taxon>
        <taxon>Agaricales</taxon>
        <taxon>Marasmiineae</taxon>
        <taxon>Omphalotaceae</taxon>
        <taxon>Collybiopsis</taxon>
    </lineage>
</organism>
<accession>A0A8H5M7X6</accession>
<proteinExistence type="predicted"/>
<name>A0A8H5M7X6_9AGAR</name>
<dbReference type="Proteomes" id="UP000518752">
    <property type="component" value="Unassembled WGS sequence"/>
</dbReference>
<dbReference type="EMBL" id="JAACJN010000043">
    <property type="protein sequence ID" value="KAF5384545.1"/>
    <property type="molecule type" value="Genomic_DNA"/>
</dbReference>
<dbReference type="PROSITE" id="PS50181">
    <property type="entry name" value="FBOX"/>
    <property type="match status" value="1"/>
</dbReference>
<dbReference type="Gene3D" id="3.80.10.10">
    <property type="entry name" value="Ribonuclease Inhibitor"/>
    <property type="match status" value="1"/>
</dbReference>
<comment type="caution">
    <text evidence="2">The sequence shown here is derived from an EMBL/GenBank/DDBJ whole genome shotgun (WGS) entry which is preliminary data.</text>
</comment>
<gene>
    <name evidence="2" type="ORF">D9757_006426</name>
</gene>
<protein>
    <recommendedName>
        <fullName evidence="1">F-box domain-containing protein</fullName>
    </recommendedName>
</protein>
<feature type="domain" description="F-box" evidence="1">
    <location>
        <begin position="81"/>
        <end position="127"/>
    </location>
</feature>
<sequence length="565" mass="64590">MGALDSRLWMTLFLCGRFDRSFLVWTTRMRLPRARHRMLLTSPPTLTGLDNMVLDDSADADIVRDLHKWTISAAPNQSTGDKRLENFPTEIYLEILSNVSGKEAFNKLALVCRLFCSVITPKRFNKIIVYLHSDRSSMRNRSSKLYEAIHSHDPLAIAFCGHVRECAVKGTYPSKEQDNSLRSLVEDLLRMHNLRLLTLDNVYLSRDTLCQLSRLSSIRTLILSDCEVGRELSLDDIKAAAACLYLDSFSMSLSPLYEVSRFARPTSSYLVPFVTNSHTTTLSIDSDEFVHHLAHQQVVPPLQKLKLYRVDVFKLFEALCRGFTTLVDLDLCDPAWPDDPGAQNVAGLSRSKTDVRERSEIVLPLSDLPHLRRLTCPPSFAYLFSGPHALEEISFSSTLMTNRESRNLIFDGHLRLSEGMRLFSDSPSENLRRLVGMSWGFLGRRPASSWTEKLKNRFPQLRYLEFIVHLSYPPAPPGVLSDKKPEFEDFKDQLRKILISFVNTWAPVKSIQEIVFDIDISPDISTDKDWFREYALELDIKNVFPNMHWIIVGDMKYSGVDDGCR</sequence>
<evidence type="ECO:0000313" key="3">
    <source>
        <dbReference type="Proteomes" id="UP000518752"/>
    </source>
</evidence>
<dbReference type="AlphaFoldDB" id="A0A8H5M7X6"/>
<evidence type="ECO:0000259" key="1">
    <source>
        <dbReference type="PROSITE" id="PS50181"/>
    </source>
</evidence>
<dbReference type="InterPro" id="IPR036047">
    <property type="entry name" value="F-box-like_dom_sf"/>
</dbReference>
<dbReference type="InterPro" id="IPR001810">
    <property type="entry name" value="F-box_dom"/>
</dbReference>
<keyword evidence="3" id="KW-1185">Reference proteome</keyword>
<dbReference type="SUPFAM" id="SSF52047">
    <property type="entry name" value="RNI-like"/>
    <property type="match status" value="1"/>
</dbReference>
<evidence type="ECO:0000313" key="2">
    <source>
        <dbReference type="EMBL" id="KAF5384545.1"/>
    </source>
</evidence>
<dbReference type="OrthoDB" id="3256662at2759"/>
<dbReference type="InterPro" id="IPR032675">
    <property type="entry name" value="LRR_dom_sf"/>
</dbReference>
<reference evidence="2 3" key="1">
    <citation type="journal article" date="2020" name="ISME J.">
        <title>Uncovering the hidden diversity of litter-decomposition mechanisms in mushroom-forming fungi.</title>
        <authorList>
            <person name="Floudas D."/>
            <person name="Bentzer J."/>
            <person name="Ahren D."/>
            <person name="Johansson T."/>
            <person name="Persson P."/>
            <person name="Tunlid A."/>
        </authorList>
    </citation>
    <scope>NUCLEOTIDE SEQUENCE [LARGE SCALE GENOMIC DNA]</scope>
    <source>
        <strain evidence="2 3">CBS 406.79</strain>
    </source>
</reference>